<accession>A0ABY9BSG0</accession>
<gene>
    <name evidence="2" type="ORF">VitviT2T_005012</name>
</gene>
<evidence type="ECO:0000313" key="2">
    <source>
        <dbReference type="EMBL" id="WJZ85478.1"/>
    </source>
</evidence>
<keyword evidence="3" id="KW-1185">Reference proteome</keyword>
<name>A0ABY9BSG0_VITVI</name>
<dbReference type="Proteomes" id="UP001227230">
    <property type="component" value="Chromosome 4"/>
</dbReference>
<proteinExistence type="predicted"/>
<feature type="compositionally biased region" description="Polar residues" evidence="1">
    <location>
        <begin position="78"/>
        <end position="92"/>
    </location>
</feature>
<evidence type="ECO:0000313" key="3">
    <source>
        <dbReference type="Proteomes" id="UP001227230"/>
    </source>
</evidence>
<protein>
    <submittedName>
        <fullName evidence="2">Uncharacterized protein</fullName>
    </submittedName>
</protein>
<evidence type="ECO:0000256" key="1">
    <source>
        <dbReference type="SAM" id="MobiDB-lite"/>
    </source>
</evidence>
<organism evidence="2 3">
    <name type="scientific">Vitis vinifera</name>
    <name type="common">Grape</name>
    <dbReference type="NCBI Taxonomy" id="29760"/>
    <lineage>
        <taxon>Eukaryota</taxon>
        <taxon>Viridiplantae</taxon>
        <taxon>Streptophyta</taxon>
        <taxon>Embryophyta</taxon>
        <taxon>Tracheophyta</taxon>
        <taxon>Spermatophyta</taxon>
        <taxon>Magnoliopsida</taxon>
        <taxon>eudicotyledons</taxon>
        <taxon>Gunneridae</taxon>
        <taxon>Pentapetalae</taxon>
        <taxon>rosids</taxon>
        <taxon>Vitales</taxon>
        <taxon>Vitaceae</taxon>
        <taxon>Viteae</taxon>
        <taxon>Vitis</taxon>
    </lineage>
</organism>
<sequence>MEESGTEAPITGKIVSDLVSVPPIHPLHHSASAIGGSTSGLLLTLPSTLLTHDQLSQPMSSILSFSQKVYPDQMDKVASTSTSPNTLSTMSTPAFQAPLLPLPASAQQPQKSTV</sequence>
<reference evidence="2 3" key="1">
    <citation type="journal article" date="2023" name="Hortic Res">
        <title>The complete reference genome for grapevine (Vitis vinifera L.) genetics and breeding.</title>
        <authorList>
            <person name="Shi X."/>
            <person name="Cao S."/>
            <person name="Wang X."/>
            <person name="Huang S."/>
            <person name="Wang Y."/>
            <person name="Liu Z."/>
            <person name="Liu W."/>
            <person name="Leng X."/>
            <person name="Peng Y."/>
            <person name="Wang N."/>
            <person name="Wang Y."/>
            <person name="Ma Z."/>
            <person name="Xu X."/>
            <person name="Zhang F."/>
            <person name="Xue H."/>
            <person name="Zhong H."/>
            <person name="Wang Y."/>
            <person name="Zhang K."/>
            <person name="Velt A."/>
            <person name="Avia K."/>
            <person name="Holtgrawe D."/>
            <person name="Grimplet J."/>
            <person name="Matus J.T."/>
            <person name="Ware D."/>
            <person name="Wu X."/>
            <person name="Wang H."/>
            <person name="Liu C."/>
            <person name="Fang Y."/>
            <person name="Rustenholz C."/>
            <person name="Cheng Z."/>
            <person name="Xiao H."/>
            <person name="Zhou Y."/>
        </authorList>
    </citation>
    <scope>NUCLEOTIDE SEQUENCE [LARGE SCALE GENOMIC DNA]</scope>
    <source>
        <strain evidence="3">cv. Pinot noir / PN40024</strain>
        <tissue evidence="2">Leaf</tissue>
    </source>
</reference>
<feature type="region of interest" description="Disordered" evidence="1">
    <location>
        <begin position="76"/>
        <end position="114"/>
    </location>
</feature>
<dbReference type="EMBL" id="CP126651">
    <property type="protein sequence ID" value="WJZ85478.1"/>
    <property type="molecule type" value="Genomic_DNA"/>
</dbReference>
<feature type="compositionally biased region" description="Low complexity" evidence="1">
    <location>
        <begin position="93"/>
        <end position="114"/>
    </location>
</feature>